<dbReference type="Pfam" id="PF03903">
    <property type="entry name" value="Phage_T4_gp36"/>
    <property type="match status" value="1"/>
</dbReference>
<dbReference type="Proteomes" id="UP000240488">
    <property type="component" value="Segment"/>
</dbReference>
<reference evidence="2" key="1">
    <citation type="submission" date="2018-01" db="EMBL/GenBank/DDBJ databases">
        <title>Draft genome sequence of Klebsiella pneumoniae phage KP1.</title>
        <authorList>
            <person name="Kim D."/>
        </authorList>
    </citation>
    <scope>NUCLEOTIDE SEQUENCE [LARGE SCALE GENOMIC DNA]</scope>
</reference>
<name>A0A2K9V609_9CAUD</name>
<gene>
    <name evidence="1" type="ORF">KP1_239</name>
</gene>
<protein>
    <submittedName>
        <fullName evidence="1">Tail fiber protein</fullName>
    </submittedName>
</protein>
<accession>A0A2K9V609</accession>
<dbReference type="EMBL" id="MG751100">
    <property type="protein sequence ID" value="AUV57598.1"/>
    <property type="molecule type" value="Genomic_DNA"/>
</dbReference>
<evidence type="ECO:0000313" key="2">
    <source>
        <dbReference type="Proteomes" id="UP000240488"/>
    </source>
</evidence>
<sequence length="230" mass="24148">MADLKAGSTVGGNPIWHAGTFPLVPAGNSLTYRGKKVYTEIDKPQANDNDFVSKANGGTGSQGFQQEVEFKAGVKISATFSGGSNLNGLYSGNGDGDTREKSNMDLRSWYGIGIWNSCTSDGVQGRTIWFSARRGTIGTVGDIVSGSQVIANASTPTAAQHLTRKDYVDGRINTVSNVANAAVRKAGDTMTGVLRANAGVVIVNKATSGEYAPRLDQVISRGVTIDFGTY</sequence>
<dbReference type="InterPro" id="IPR005601">
    <property type="entry name" value="Tail_fibre_p36"/>
</dbReference>
<evidence type="ECO:0000313" key="1">
    <source>
        <dbReference type="EMBL" id="AUV57598.1"/>
    </source>
</evidence>
<organism evidence="1 2">
    <name type="scientific">Klebsiella phage KP1</name>
    <dbReference type="NCBI Taxonomy" id="2070202"/>
    <lineage>
        <taxon>Viruses</taxon>
        <taxon>Duplodnaviria</taxon>
        <taxon>Heunggongvirae</taxon>
        <taxon>Uroviricota</taxon>
        <taxon>Caudoviricetes</taxon>
        <taxon>Pantevenvirales</taxon>
        <taxon>Straboviridae</taxon>
        <taxon>Tevenvirinae</taxon>
        <taxon>Jiaodavirus</taxon>
        <taxon>Jiaodavirus jd18</taxon>
    </lineage>
</organism>
<proteinExistence type="predicted"/>